<evidence type="ECO:0000313" key="3">
    <source>
        <dbReference type="Proteomes" id="UP000503447"/>
    </source>
</evidence>
<feature type="region of interest" description="Disordered" evidence="1">
    <location>
        <begin position="94"/>
        <end position="141"/>
    </location>
</feature>
<accession>A0A6M5YT37</accession>
<reference evidence="3" key="1">
    <citation type="submission" date="2020-05" db="EMBL/GenBank/DDBJ databases">
        <title>Frigoriglobus tundricola gen. nov., sp. nov., a psychrotolerant cellulolytic planctomycete of the family Gemmataceae with two divergent copies of 16S rRNA gene.</title>
        <authorList>
            <person name="Kulichevskaya I.S."/>
            <person name="Ivanova A.A."/>
            <person name="Naumoff D.G."/>
            <person name="Beletsky A.V."/>
            <person name="Rijpstra W.I.C."/>
            <person name="Sinninghe Damste J.S."/>
            <person name="Mardanov A.V."/>
            <person name="Ravin N.V."/>
            <person name="Dedysh S.N."/>
        </authorList>
    </citation>
    <scope>NUCLEOTIDE SEQUENCE [LARGE SCALE GENOMIC DNA]</scope>
    <source>
        <strain evidence="3">PL17</strain>
    </source>
</reference>
<sequence length="141" mass="15057">MSEQDGRPRGRLRRAARAAGGGHGLRGQPPRSVDHAEVSGKVLLQGKPVPGGQVSFVAVNGGFAASGNIDENGIYQIKAPVGEVKITVTNSMLQARKGAGARARRRRNSSRTRSNRGRKSRTRKRSGSVSPPAIRTRTRPI</sequence>
<organism evidence="2 3">
    <name type="scientific">Frigoriglobus tundricola</name>
    <dbReference type="NCBI Taxonomy" id="2774151"/>
    <lineage>
        <taxon>Bacteria</taxon>
        <taxon>Pseudomonadati</taxon>
        <taxon>Planctomycetota</taxon>
        <taxon>Planctomycetia</taxon>
        <taxon>Gemmatales</taxon>
        <taxon>Gemmataceae</taxon>
        <taxon>Frigoriglobus</taxon>
    </lineage>
</organism>
<dbReference type="KEGG" id="ftj:FTUN_3998"/>
<dbReference type="EMBL" id="CP053452">
    <property type="protein sequence ID" value="QJW96441.1"/>
    <property type="molecule type" value="Genomic_DNA"/>
</dbReference>
<feature type="compositionally biased region" description="Basic residues" evidence="1">
    <location>
        <begin position="102"/>
        <end position="126"/>
    </location>
</feature>
<dbReference type="AlphaFoldDB" id="A0A6M5YT37"/>
<proteinExistence type="predicted"/>
<protein>
    <submittedName>
        <fullName evidence="2">Uncharacterized protein</fullName>
    </submittedName>
</protein>
<evidence type="ECO:0000313" key="2">
    <source>
        <dbReference type="EMBL" id="QJW96441.1"/>
    </source>
</evidence>
<keyword evidence="3" id="KW-1185">Reference proteome</keyword>
<name>A0A6M5YT37_9BACT</name>
<gene>
    <name evidence="2" type="ORF">FTUN_3998</name>
</gene>
<evidence type="ECO:0000256" key="1">
    <source>
        <dbReference type="SAM" id="MobiDB-lite"/>
    </source>
</evidence>
<dbReference type="Proteomes" id="UP000503447">
    <property type="component" value="Chromosome"/>
</dbReference>
<feature type="region of interest" description="Disordered" evidence="1">
    <location>
        <begin position="1"/>
        <end position="37"/>
    </location>
</feature>